<evidence type="ECO:0000313" key="2">
    <source>
        <dbReference type="Proteomes" id="UP000789759"/>
    </source>
</evidence>
<organism evidence="1 2">
    <name type="scientific">Cetraspora pellucida</name>
    <dbReference type="NCBI Taxonomy" id="1433469"/>
    <lineage>
        <taxon>Eukaryota</taxon>
        <taxon>Fungi</taxon>
        <taxon>Fungi incertae sedis</taxon>
        <taxon>Mucoromycota</taxon>
        <taxon>Glomeromycotina</taxon>
        <taxon>Glomeromycetes</taxon>
        <taxon>Diversisporales</taxon>
        <taxon>Gigasporaceae</taxon>
        <taxon>Cetraspora</taxon>
    </lineage>
</organism>
<dbReference type="EMBL" id="CAJVQA010065961">
    <property type="protein sequence ID" value="CAG8831332.1"/>
    <property type="molecule type" value="Genomic_DNA"/>
</dbReference>
<feature type="non-terminal residue" evidence="1">
    <location>
        <position position="1"/>
    </location>
</feature>
<keyword evidence="2" id="KW-1185">Reference proteome</keyword>
<sequence length="42" mass="4638">CPRTSIGTSITSFTRRRVGPGPACVERWLCRGGIEGETDRCR</sequence>
<comment type="caution">
    <text evidence="1">The sequence shown here is derived from an EMBL/GenBank/DDBJ whole genome shotgun (WGS) entry which is preliminary data.</text>
</comment>
<accession>A0A9N9KJH4</accession>
<reference evidence="1" key="1">
    <citation type="submission" date="2021-06" db="EMBL/GenBank/DDBJ databases">
        <authorList>
            <person name="Kallberg Y."/>
            <person name="Tangrot J."/>
            <person name="Rosling A."/>
        </authorList>
    </citation>
    <scope>NUCLEOTIDE SEQUENCE</scope>
    <source>
        <strain evidence="1">FL966</strain>
    </source>
</reference>
<feature type="non-terminal residue" evidence="1">
    <location>
        <position position="42"/>
    </location>
</feature>
<name>A0A9N9KJH4_9GLOM</name>
<dbReference type="AlphaFoldDB" id="A0A9N9KJH4"/>
<gene>
    <name evidence="1" type="ORF">CPELLU_LOCUS20723</name>
</gene>
<dbReference type="Proteomes" id="UP000789759">
    <property type="component" value="Unassembled WGS sequence"/>
</dbReference>
<evidence type="ECO:0000313" key="1">
    <source>
        <dbReference type="EMBL" id="CAG8831332.1"/>
    </source>
</evidence>
<protein>
    <submittedName>
        <fullName evidence="1">14693_t:CDS:1</fullName>
    </submittedName>
</protein>
<proteinExistence type="predicted"/>